<feature type="binding site" evidence="10">
    <location>
        <position position="29"/>
    </location>
    <ligand>
        <name>phosphate</name>
        <dbReference type="ChEBI" id="CHEBI:43474"/>
    </ligand>
</feature>
<evidence type="ECO:0000256" key="5">
    <source>
        <dbReference type="ARBA" id="ARBA00013834"/>
    </source>
</evidence>
<dbReference type="NCBIfam" id="TIGR01697">
    <property type="entry name" value="PNPH-PUNA-XAPA"/>
    <property type="match status" value="1"/>
</dbReference>
<feature type="binding site" evidence="10">
    <location>
        <position position="231"/>
    </location>
    <ligand>
        <name>a purine D-ribonucleoside</name>
        <dbReference type="ChEBI" id="CHEBI:142355"/>
    </ligand>
</feature>
<dbReference type="Pfam" id="PF01048">
    <property type="entry name" value="PNP_UDP_1"/>
    <property type="match status" value="1"/>
</dbReference>
<sequence>MTEAALILRARLNEAFAGETLKTAIVLGSGLGGLVGELDDPVHIRYSDLPDFPKSGVSGHAGEVVVGRLSGKLVMVLAGRAHYYEQGNASAMRPVLQTLKALGLEMLILTNAAGSVVQHMAPGSVMLIDDHINYSGMNPLIGEHTEARFTGMTAAYDGELKQAFRDAAQKAGETLHEGVYMWFSGPSFETPAEIRMARILGADAVGMSTVPEVILSRFLGLRVAACSVITNYGAGMSGDELSHDETKTMAPLGGQKLQKIIKILVGDIG</sequence>
<evidence type="ECO:0000256" key="6">
    <source>
        <dbReference type="ARBA" id="ARBA00022676"/>
    </source>
</evidence>
<comment type="subunit">
    <text evidence="3">Homotrimer.</text>
</comment>
<dbReference type="SUPFAM" id="SSF53167">
    <property type="entry name" value="Purine and uridine phosphorylases"/>
    <property type="match status" value="1"/>
</dbReference>
<feature type="domain" description="Nucleoside phosphorylase" evidence="11">
    <location>
        <begin position="24"/>
        <end position="264"/>
    </location>
</feature>
<keyword evidence="13" id="KW-1185">Reference proteome</keyword>
<dbReference type="InterPro" id="IPR011269">
    <property type="entry name" value="PUNP"/>
</dbReference>
<dbReference type="InterPro" id="IPR011268">
    <property type="entry name" value="Purine_phosphorylase"/>
</dbReference>
<reference evidence="12 13" key="1">
    <citation type="submission" date="2018-06" db="EMBL/GenBank/DDBJ databases">
        <title>Genomic Encyclopedia of Type Strains, Phase IV (KMG-IV): sequencing the most valuable type-strain genomes for metagenomic binning, comparative biology and taxonomic classification.</title>
        <authorList>
            <person name="Goeker M."/>
        </authorList>
    </citation>
    <scope>NUCLEOTIDE SEQUENCE [LARGE SCALE GENOMIC DNA]</scope>
    <source>
        <strain evidence="12 13">DSM 25619</strain>
    </source>
</reference>
<dbReference type="GO" id="GO:0009116">
    <property type="term" value="P:nucleoside metabolic process"/>
    <property type="evidence" value="ECO:0007669"/>
    <property type="project" value="InterPro"/>
</dbReference>
<dbReference type="PIRSF" id="PIRSF000477">
    <property type="entry name" value="PurNPase"/>
    <property type="match status" value="1"/>
</dbReference>
<dbReference type="NCBIfam" id="TIGR01698">
    <property type="entry name" value="PUNP"/>
    <property type="match status" value="1"/>
</dbReference>
<dbReference type="CDD" id="cd09009">
    <property type="entry name" value="PNP-EcPNPII_like"/>
    <property type="match status" value="1"/>
</dbReference>
<comment type="pathway">
    <text evidence="1 9">Purine metabolism; purine nucleoside salvage.</text>
</comment>
<dbReference type="GO" id="GO:0004731">
    <property type="term" value="F:purine-nucleoside phosphorylase activity"/>
    <property type="evidence" value="ECO:0007669"/>
    <property type="project" value="UniProtKB-EC"/>
</dbReference>
<dbReference type="NCBIfam" id="NF006054">
    <property type="entry name" value="PRK08202.1"/>
    <property type="match status" value="1"/>
</dbReference>
<dbReference type="Gene3D" id="3.40.50.1580">
    <property type="entry name" value="Nucleoside phosphorylase domain"/>
    <property type="match status" value="1"/>
</dbReference>
<evidence type="ECO:0000313" key="12">
    <source>
        <dbReference type="EMBL" id="RBO93459.1"/>
    </source>
</evidence>
<dbReference type="Proteomes" id="UP000252893">
    <property type="component" value="Unassembled WGS sequence"/>
</dbReference>
<evidence type="ECO:0000256" key="2">
    <source>
        <dbReference type="ARBA" id="ARBA00006751"/>
    </source>
</evidence>
<accession>A0A366DVD0</accession>
<dbReference type="EMBL" id="QNRH01000005">
    <property type="protein sequence ID" value="RBO93459.1"/>
    <property type="molecule type" value="Genomic_DNA"/>
</dbReference>
<dbReference type="UniPathway" id="UPA00606"/>
<feature type="binding site" evidence="10">
    <location>
        <position position="60"/>
    </location>
    <ligand>
        <name>phosphate</name>
        <dbReference type="ChEBI" id="CHEBI:43474"/>
    </ligand>
</feature>
<feature type="binding site" evidence="10">
    <location>
        <position position="189"/>
    </location>
    <ligand>
        <name>a purine D-ribonucleoside</name>
        <dbReference type="ChEBI" id="CHEBI:142355"/>
    </ligand>
</feature>
<evidence type="ECO:0000256" key="1">
    <source>
        <dbReference type="ARBA" id="ARBA00005058"/>
    </source>
</evidence>
<evidence type="ECO:0000313" key="13">
    <source>
        <dbReference type="Proteomes" id="UP000252893"/>
    </source>
</evidence>
<dbReference type="InterPro" id="IPR035994">
    <property type="entry name" value="Nucleoside_phosphorylase_sf"/>
</dbReference>
<comment type="function">
    <text evidence="9">The purine nucleoside phosphorylases catalyze the phosphorolytic breakdown of the N-glycosidic bond in the beta-(deoxy)ribonucleoside molecules, with the formation of the corresponding free purine bases and pentose-1-phosphate.</text>
</comment>
<name>A0A366DVD0_9HYPH</name>
<comment type="caution">
    <text evidence="12">The sequence shown here is derived from an EMBL/GenBank/DDBJ whole genome shotgun (WGS) entry which is preliminary data.</text>
</comment>
<evidence type="ECO:0000256" key="3">
    <source>
        <dbReference type="ARBA" id="ARBA00011233"/>
    </source>
</evidence>
<evidence type="ECO:0000256" key="9">
    <source>
        <dbReference type="PIRNR" id="PIRNR000477"/>
    </source>
</evidence>
<feature type="binding site" evidence="10">
    <location>
        <begin position="80"/>
        <end position="82"/>
    </location>
    <ligand>
        <name>phosphate</name>
        <dbReference type="ChEBI" id="CHEBI:43474"/>
    </ligand>
</feature>
<proteinExistence type="inferred from homology"/>
<dbReference type="GO" id="GO:0005737">
    <property type="term" value="C:cytoplasm"/>
    <property type="evidence" value="ECO:0007669"/>
    <property type="project" value="TreeGrafter"/>
</dbReference>
<organism evidence="12 13">
    <name type="scientific">Pseudochrobactrum asaccharolyticum</name>
    <dbReference type="NCBI Taxonomy" id="354351"/>
    <lineage>
        <taxon>Bacteria</taxon>
        <taxon>Pseudomonadati</taxon>
        <taxon>Pseudomonadota</taxon>
        <taxon>Alphaproteobacteria</taxon>
        <taxon>Hyphomicrobiales</taxon>
        <taxon>Brucellaceae</taxon>
        <taxon>Pseudochrobactrum</taxon>
    </lineage>
</organism>
<feature type="binding site" evidence="10">
    <location>
        <position position="112"/>
    </location>
    <ligand>
        <name>phosphate</name>
        <dbReference type="ChEBI" id="CHEBI:43474"/>
    </ligand>
</feature>
<feature type="binding site" evidence="10">
    <location>
        <position position="208"/>
    </location>
    <ligand>
        <name>phosphate</name>
        <dbReference type="ChEBI" id="CHEBI:43474"/>
    </ligand>
</feature>
<dbReference type="EC" id="2.4.2.1" evidence="4 9"/>
<keyword evidence="6 9" id="KW-0328">Glycosyltransferase</keyword>
<dbReference type="OrthoDB" id="1523230at2"/>
<dbReference type="AlphaFoldDB" id="A0A366DVD0"/>
<dbReference type="PANTHER" id="PTHR11904:SF9">
    <property type="entry name" value="PURINE NUCLEOSIDE PHOSPHORYLASE-RELATED"/>
    <property type="match status" value="1"/>
</dbReference>
<dbReference type="InterPro" id="IPR000845">
    <property type="entry name" value="Nucleoside_phosphorylase_d"/>
</dbReference>
<dbReference type="RefSeq" id="WP_113945175.1">
    <property type="nucleotide sequence ID" value="NZ_JBHEEG010000006.1"/>
</dbReference>
<keyword evidence="7 9" id="KW-0808">Transferase</keyword>
<comment type="similarity">
    <text evidence="2 9">Belongs to the PNP/MTAP phosphorylase family.</text>
</comment>
<evidence type="ECO:0000256" key="10">
    <source>
        <dbReference type="PIRSR" id="PIRSR000477-2"/>
    </source>
</evidence>
<evidence type="ECO:0000256" key="7">
    <source>
        <dbReference type="ARBA" id="ARBA00022679"/>
    </source>
</evidence>
<evidence type="ECO:0000259" key="11">
    <source>
        <dbReference type="Pfam" id="PF01048"/>
    </source>
</evidence>
<evidence type="ECO:0000256" key="4">
    <source>
        <dbReference type="ARBA" id="ARBA00011886"/>
    </source>
</evidence>
<dbReference type="PANTHER" id="PTHR11904">
    <property type="entry name" value="METHYLTHIOADENOSINE/PURINE NUCLEOSIDE PHOSPHORYLASE"/>
    <property type="match status" value="1"/>
</dbReference>
<gene>
    <name evidence="12" type="ORF">DFR47_105177</name>
</gene>
<protein>
    <recommendedName>
        <fullName evidence="5 9">Purine nucleoside phosphorylase</fullName>
        <ecNumber evidence="4 9">2.4.2.1</ecNumber>
    </recommendedName>
    <alternativeName>
        <fullName evidence="8 9">Inosine-guanosine phosphorylase</fullName>
    </alternativeName>
</protein>
<evidence type="ECO:0000256" key="8">
    <source>
        <dbReference type="ARBA" id="ARBA00031036"/>
    </source>
</evidence>